<evidence type="ECO:0000313" key="3">
    <source>
        <dbReference type="Proteomes" id="UP000297891"/>
    </source>
</evidence>
<proteinExistence type="predicted"/>
<comment type="caution">
    <text evidence="2">The sequence shown here is derived from an EMBL/GenBank/DDBJ whole genome shotgun (WGS) entry which is preliminary data.</text>
</comment>
<name>A0A2M9Y6T3_9LEPT</name>
<reference evidence="2" key="1">
    <citation type="journal article" date="2019" name="PLoS Negl. Trop. Dis.">
        <title>Revisiting the worldwide diversity of Leptospira species in the environment.</title>
        <authorList>
            <person name="Vincent A.T."/>
            <person name="Schiettekatte O."/>
            <person name="Bourhy P."/>
            <person name="Veyrier F.J."/>
            <person name="Picardeau M."/>
        </authorList>
    </citation>
    <scope>NUCLEOTIDE SEQUENCE [LARGE SCALE GENOMIC DNA]</scope>
    <source>
        <strain evidence="2">201800277</strain>
    </source>
</reference>
<dbReference type="EMBL" id="RQFP01000001">
    <property type="protein sequence ID" value="TGK95828.1"/>
    <property type="molecule type" value="Genomic_DNA"/>
</dbReference>
<feature type="transmembrane region" description="Helical" evidence="1">
    <location>
        <begin position="41"/>
        <end position="60"/>
    </location>
</feature>
<dbReference type="AlphaFoldDB" id="A0A2M9Y6T3"/>
<evidence type="ECO:0008006" key="4">
    <source>
        <dbReference type="Google" id="ProtNLM"/>
    </source>
</evidence>
<keyword evidence="3" id="KW-1185">Reference proteome</keyword>
<dbReference type="Proteomes" id="UP000297891">
    <property type="component" value="Unassembled WGS sequence"/>
</dbReference>
<evidence type="ECO:0000256" key="1">
    <source>
        <dbReference type="SAM" id="Phobius"/>
    </source>
</evidence>
<accession>A0A2M9Y6T3</accession>
<evidence type="ECO:0000313" key="2">
    <source>
        <dbReference type="EMBL" id="TGK95828.1"/>
    </source>
</evidence>
<dbReference type="OrthoDB" id="5517151at2"/>
<keyword evidence="1" id="KW-0812">Transmembrane</keyword>
<feature type="transmembrane region" description="Helical" evidence="1">
    <location>
        <begin position="102"/>
        <end position="120"/>
    </location>
</feature>
<sequence>MSYEAYKLIHIFGMYLLFLSLGGIALFTINGGKKSENKFKTVVAITHGVGLLLIIIAGFGLMKFRGISHSALPVWVILKIVIWLLFGGLMAPAYKSPKLAKILWFVFPILGLCSAYLAFYQPF</sequence>
<keyword evidence="1" id="KW-0472">Membrane</keyword>
<feature type="transmembrane region" description="Helical" evidence="1">
    <location>
        <begin position="6"/>
        <end position="29"/>
    </location>
</feature>
<gene>
    <name evidence="2" type="ORF">EHQ30_04140</name>
</gene>
<protein>
    <recommendedName>
        <fullName evidence="4">DUF2878 family protein</fullName>
    </recommendedName>
</protein>
<organism evidence="2 3">
    <name type="scientific">Leptospira brenneri</name>
    <dbReference type="NCBI Taxonomy" id="2023182"/>
    <lineage>
        <taxon>Bacteria</taxon>
        <taxon>Pseudomonadati</taxon>
        <taxon>Spirochaetota</taxon>
        <taxon>Spirochaetia</taxon>
        <taxon>Leptospirales</taxon>
        <taxon>Leptospiraceae</taxon>
        <taxon>Leptospira</taxon>
    </lineage>
</organism>
<keyword evidence="1" id="KW-1133">Transmembrane helix</keyword>
<feature type="transmembrane region" description="Helical" evidence="1">
    <location>
        <begin position="72"/>
        <end position="90"/>
    </location>
</feature>